<dbReference type="PANTHER" id="PTHR48079">
    <property type="entry name" value="PROTEIN YEEZ"/>
    <property type="match status" value="1"/>
</dbReference>
<name>A0A6F8VI34_9PROT</name>
<dbReference type="Pfam" id="PF01370">
    <property type="entry name" value="Epimerase"/>
    <property type="match status" value="1"/>
</dbReference>
<protein>
    <submittedName>
        <fullName evidence="2">NAD(P)-dependent oxidoreductase</fullName>
    </submittedName>
</protein>
<dbReference type="InterPro" id="IPR036291">
    <property type="entry name" value="NAD(P)-bd_dom_sf"/>
</dbReference>
<accession>A0A6F8VI34</accession>
<dbReference type="PANTHER" id="PTHR48079:SF6">
    <property type="entry name" value="NAD(P)-BINDING DOMAIN-CONTAINING PROTEIN-RELATED"/>
    <property type="match status" value="1"/>
</dbReference>
<proteinExistence type="predicted"/>
<dbReference type="InterPro" id="IPR001509">
    <property type="entry name" value="Epimerase_deHydtase"/>
</dbReference>
<dbReference type="EMBL" id="AP022853">
    <property type="protein sequence ID" value="BCB28602.1"/>
    <property type="molecule type" value="Genomic_DNA"/>
</dbReference>
<dbReference type="SUPFAM" id="SSF51735">
    <property type="entry name" value="NAD(P)-binding Rossmann-fold domains"/>
    <property type="match status" value="1"/>
</dbReference>
<dbReference type="CDD" id="cd05266">
    <property type="entry name" value="SDR_a4"/>
    <property type="match status" value="1"/>
</dbReference>
<organism evidence="2 3">
    <name type="scientific">Sulfurimicrobium lacus</name>
    <dbReference type="NCBI Taxonomy" id="2715678"/>
    <lineage>
        <taxon>Bacteria</taxon>
        <taxon>Pseudomonadati</taxon>
        <taxon>Pseudomonadota</taxon>
        <taxon>Betaproteobacteria</taxon>
        <taxon>Nitrosomonadales</taxon>
        <taxon>Sulfuricellaceae</taxon>
        <taxon>Sulfurimicrobium</taxon>
    </lineage>
</organism>
<dbReference type="RefSeq" id="WP_173068278.1">
    <property type="nucleotide sequence ID" value="NZ_AP022853.1"/>
</dbReference>
<gene>
    <name evidence="2" type="ORF">SKTS_34880</name>
</gene>
<dbReference type="AlphaFoldDB" id="A0A6F8VI34"/>
<reference evidence="3" key="1">
    <citation type="submission" date="2020-03" db="EMBL/GenBank/DDBJ databases">
        <title>Complete genome sequence of sulfur-oxidizing bacterium skT11.</title>
        <authorList>
            <person name="Kanda M."/>
            <person name="Kojima H."/>
            <person name="Fukui M."/>
        </authorList>
    </citation>
    <scope>NUCLEOTIDE SEQUENCE [LARGE SCALE GENOMIC DNA]</scope>
    <source>
        <strain evidence="3">skT11</strain>
    </source>
</reference>
<dbReference type="InterPro" id="IPR051783">
    <property type="entry name" value="NAD(P)-dependent_oxidoreduct"/>
</dbReference>
<evidence type="ECO:0000259" key="1">
    <source>
        <dbReference type="Pfam" id="PF01370"/>
    </source>
</evidence>
<sequence length="291" mass="32348">MQNLLIVGYGDIGARAASLLSSRYRVYALTRSDSARERARRQGVTPVPGDLDHPATLSRIGGLADAVLHFAPPQRRGAHDLRTRHLLAALTKSKILPQRLIYISTTGVYGDCRGERVDETRAPRPTTPRAVRRADAEAGLRRWGARNGVRINILRVPGIYAPGRLPVERLEQRIPALRAEDDGYTNHIHADDLARVVAAALTHGRPGRVYNAADDTPMKMADYFDLVADHCRIERPRRISREAAQLEISPGMLSYMAESRRIANDRIKQELGVRLRYPGVKEGLEGMSDAE</sequence>
<dbReference type="Proteomes" id="UP000502260">
    <property type="component" value="Chromosome"/>
</dbReference>
<dbReference type="KEGG" id="slac:SKTS_34880"/>
<keyword evidence="3" id="KW-1185">Reference proteome</keyword>
<dbReference type="GO" id="GO:0004029">
    <property type="term" value="F:aldehyde dehydrogenase (NAD+) activity"/>
    <property type="evidence" value="ECO:0007669"/>
    <property type="project" value="TreeGrafter"/>
</dbReference>
<dbReference type="GO" id="GO:0005737">
    <property type="term" value="C:cytoplasm"/>
    <property type="evidence" value="ECO:0007669"/>
    <property type="project" value="TreeGrafter"/>
</dbReference>
<feature type="domain" description="NAD-dependent epimerase/dehydratase" evidence="1">
    <location>
        <begin position="10"/>
        <end position="213"/>
    </location>
</feature>
<evidence type="ECO:0000313" key="2">
    <source>
        <dbReference type="EMBL" id="BCB28602.1"/>
    </source>
</evidence>
<dbReference type="Gene3D" id="3.40.50.720">
    <property type="entry name" value="NAD(P)-binding Rossmann-like Domain"/>
    <property type="match status" value="1"/>
</dbReference>
<evidence type="ECO:0000313" key="3">
    <source>
        <dbReference type="Proteomes" id="UP000502260"/>
    </source>
</evidence>